<dbReference type="GO" id="GO:0048476">
    <property type="term" value="C:Holliday junction resolvase complex"/>
    <property type="evidence" value="ECO:0007669"/>
    <property type="project" value="InterPro"/>
</dbReference>
<evidence type="ECO:0000256" key="1">
    <source>
        <dbReference type="ARBA" id="ARBA00001946"/>
    </source>
</evidence>
<keyword evidence="6" id="KW-0227">DNA damage</keyword>
<keyword evidence="7" id="KW-0378">Hydrolase</keyword>
<evidence type="ECO:0000256" key="11">
    <source>
        <dbReference type="ARBA" id="ARBA00023242"/>
    </source>
</evidence>
<dbReference type="PANTHER" id="PTHR21077">
    <property type="entry name" value="EME1 PROTEIN"/>
    <property type="match status" value="1"/>
</dbReference>
<dbReference type="GO" id="GO:0046872">
    <property type="term" value="F:metal ion binding"/>
    <property type="evidence" value="ECO:0007669"/>
    <property type="project" value="UniProtKB-KW"/>
</dbReference>
<dbReference type="GO" id="GO:0008821">
    <property type="term" value="F:crossover junction DNA endonuclease activity"/>
    <property type="evidence" value="ECO:0007669"/>
    <property type="project" value="TreeGrafter"/>
</dbReference>
<evidence type="ECO:0000256" key="6">
    <source>
        <dbReference type="ARBA" id="ARBA00022763"/>
    </source>
</evidence>
<organism evidence="14 15">
    <name type="scientific">Catenaria anguillulae PL171</name>
    <dbReference type="NCBI Taxonomy" id="765915"/>
    <lineage>
        <taxon>Eukaryota</taxon>
        <taxon>Fungi</taxon>
        <taxon>Fungi incertae sedis</taxon>
        <taxon>Blastocladiomycota</taxon>
        <taxon>Blastocladiomycetes</taxon>
        <taxon>Blastocladiales</taxon>
        <taxon>Catenariaceae</taxon>
        <taxon>Catenaria</taxon>
    </lineage>
</organism>
<dbReference type="OrthoDB" id="343092at2759"/>
<dbReference type="GO" id="GO:0006302">
    <property type="term" value="P:double-strand break repair"/>
    <property type="evidence" value="ECO:0007669"/>
    <property type="project" value="TreeGrafter"/>
</dbReference>
<evidence type="ECO:0000256" key="5">
    <source>
        <dbReference type="ARBA" id="ARBA00022759"/>
    </source>
</evidence>
<evidence type="ECO:0000256" key="9">
    <source>
        <dbReference type="ARBA" id="ARBA00023172"/>
    </source>
</evidence>
<keyword evidence="10" id="KW-0234">DNA repair</keyword>
<protein>
    <submittedName>
        <fullName evidence="14">Uncharacterized protein</fullName>
    </submittedName>
</protein>
<keyword evidence="8" id="KW-0460">Magnesium</keyword>
<dbReference type="InterPro" id="IPR033310">
    <property type="entry name" value="Mms4/EME1/EME2"/>
</dbReference>
<evidence type="ECO:0000256" key="13">
    <source>
        <dbReference type="SAM" id="MobiDB-lite"/>
    </source>
</evidence>
<sequence>MDPEFVAQAKRRKMQVAAIQRSQSSIFAAGMAAGAASASSQPAPSSRGASGGPQGKGRAVRRAMSTEEATRAREEKERQKAEEKARKEAEKERKRLEREEAKRQKELEKEQRKKFNDANKVQSKDTYSSELHAYIHLFLTTRMVDFDEIIRGLSGVGTKSTIVGPASPIAALPHAPPPECITFTRSTYREFNADRQVWEPTDHAIVTRIPLIVMLIDGFSLGDRVLADPLEVPRELNKACKRGRLYLLVENLDGWMKRKQTASNRARNAAGMGAAPSEHVPEWQRVLDTVNEWRLVHQFTVILTRNRNETVSYMNVIAREVGAMPYRKLAHSDESLCADISVASGKSNADTWRLMLEAVKGVTEPISRAIVSHYPTMESLYKAYRRDPGRAPGLLATIQVVRDPTGNGKSRNIGPAMSGKIHSILMGTDPSFVL</sequence>
<evidence type="ECO:0000256" key="10">
    <source>
        <dbReference type="ARBA" id="ARBA00023204"/>
    </source>
</evidence>
<dbReference type="Gene3D" id="1.10.150.670">
    <property type="entry name" value="Crossover junction endonuclease EME1, DNA-binding domain"/>
    <property type="match status" value="1"/>
</dbReference>
<evidence type="ECO:0000256" key="8">
    <source>
        <dbReference type="ARBA" id="ARBA00022842"/>
    </source>
</evidence>
<keyword evidence="11" id="KW-0539">Nucleus</keyword>
<keyword evidence="12" id="KW-0469">Meiosis</keyword>
<reference evidence="14 15" key="1">
    <citation type="submission" date="2016-07" db="EMBL/GenBank/DDBJ databases">
        <title>Pervasive Adenine N6-methylation of Active Genes in Fungi.</title>
        <authorList>
            <consortium name="DOE Joint Genome Institute"/>
            <person name="Mondo S.J."/>
            <person name="Dannebaum R.O."/>
            <person name="Kuo R.C."/>
            <person name="Labutti K."/>
            <person name="Haridas S."/>
            <person name="Kuo A."/>
            <person name="Salamov A."/>
            <person name="Ahrendt S.R."/>
            <person name="Lipzen A."/>
            <person name="Sullivan W."/>
            <person name="Andreopoulos W.B."/>
            <person name="Clum A."/>
            <person name="Lindquist E."/>
            <person name="Daum C."/>
            <person name="Ramamoorthy G.K."/>
            <person name="Gryganskyi A."/>
            <person name="Culley D."/>
            <person name="Magnuson J.K."/>
            <person name="James T.Y."/>
            <person name="O'Malley M.A."/>
            <person name="Stajich J.E."/>
            <person name="Spatafora J.W."/>
            <person name="Visel A."/>
            <person name="Grigoriev I.V."/>
        </authorList>
    </citation>
    <scope>NUCLEOTIDE SEQUENCE [LARGE SCALE GENOMIC DNA]</scope>
    <source>
        <strain evidence="14 15">PL171</strain>
    </source>
</reference>
<dbReference type="PANTHER" id="PTHR21077:SF5">
    <property type="entry name" value="CROSSOVER JUNCTION ENDONUCLEASE MMS4"/>
    <property type="match status" value="1"/>
</dbReference>
<feature type="compositionally biased region" description="Basic and acidic residues" evidence="13">
    <location>
        <begin position="64"/>
        <end position="117"/>
    </location>
</feature>
<proteinExistence type="predicted"/>
<evidence type="ECO:0000313" key="15">
    <source>
        <dbReference type="Proteomes" id="UP000193411"/>
    </source>
</evidence>
<gene>
    <name evidence="14" type="ORF">BCR44DRAFT_1429513</name>
</gene>
<dbReference type="GO" id="GO:0000712">
    <property type="term" value="P:resolution of meiotic recombination intermediates"/>
    <property type="evidence" value="ECO:0007669"/>
    <property type="project" value="TreeGrafter"/>
</dbReference>
<feature type="compositionally biased region" description="Low complexity" evidence="13">
    <location>
        <begin position="30"/>
        <end position="48"/>
    </location>
</feature>
<evidence type="ECO:0000256" key="12">
    <source>
        <dbReference type="ARBA" id="ARBA00023254"/>
    </source>
</evidence>
<name>A0A1Y2HTY7_9FUNG</name>
<evidence type="ECO:0000256" key="3">
    <source>
        <dbReference type="ARBA" id="ARBA00022722"/>
    </source>
</evidence>
<evidence type="ECO:0000313" key="14">
    <source>
        <dbReference type="EMBL" id="ORZ38067.1"/>
    </source>
</evidence>
<dbReference type="GO" id="GO:0031297">
    <property type="term" value="P:replication fork processing"/>
    <property type="evidence" value="ECO:0007669"/>
    <property type="project" value="TreeGrafter"/>
</dbReference>
<comment type="cofactor">
    <cofactor evidence="1">
        <name>Mg(2+)</name>
        <dbReference type="ChEBI" id="CHEBI:18420"/>
    </cofactor>
</comment>
<keyword evidence="3" id="KW-0540">Nuclease</keyword>
<keyword evidence="4" id="KW-0479">Metal-binding</keyword>
<dbReference type="Pfam" id="PF21292">
    <property type="entry name" value="EME1-MUS81_C"/>
    <property type="match status" value="1"/>
</dbReference>
<feature type="region of interest" description="Disordered" evidence="13">
    <location>
        <begin position="30"/>
        <end position="122"/>
    </location>
</feature>
<dbReference type="InterPro" id="IPR042530">
    <property type="entry name" value="EME1/EME2_C"/>
</dbReference>
<dbReference type="Proteomes" id="UP000193411">
    <property type="component" value="Unassembled WGS sequence"/>
</dbReference>
<comment type="subcellular location">
    <subcellularLocation>
        <location evidence="2">Nucleus</location>
    </subcellularLocation>
</comment>
<comment type="caution">
    <text evidence="14">The sequence shown here is derived from an EMBL/GenBank/DDBJ whole genome shotgun (WGS) entry which is preliminary data.</text>
</comment>
<keyword evidence="5" id="KW-0255">Endonuclease</keyword>
<evidence type="ECO:0000256" key="2">
    <source>
        <dbReference type="ARBA" id="ARBA00004123"/>
    </source>
</evidence>
<dbReference type="GO" id="GO:0031573">
    <property type="term" value="P:mitotic intra-S DNA damage checkpoint signaling"/>
    <property type="evidence" value="ECO:0007669"/>
    <property type="project" value="TreeGrafter"/>
</dbReference>
<evidence type="ECO:0000256" key="7">
    <source>
        <dbReference type="ARBA" id="ARBA00022801"/>
    </source>
</evidence>
<keyword evidence="15" id="KW-1185">Reference proteome</keyword>
<dbReference type="AlphaFoldDB" id="A0A1Y2HTY7"/>
<dbReference type="GO" id="GO:0005634">
    <property type="term" value="C:nucleus"/>
    <property type="evidence" value="ECO:0007669"/>
    <property type="project" value="UniProtKB-SubCell"/>
</dbReference>
<dbReference type="STRING" id="765915.A0A1Y2HTY7"/>
<keyword evidence="9" id="KW-0233">DNA recombination</keyword>
<evidence type="ECO:0000256" key="4">
    <source>
        <dbReference type="ARBA" id="ARBA00022723"/>
    </source>
</evidence>
<accession>A0A1Y2HTY7</accession>
<dbReference type="EMBL" id="MCFL01000010">
    <property type="protein sequence ID" value="ORZ38067.1"/>
    <property type="molecule type" value="Genomic_DNA"/>
</dbReference>